<dbReference type="EMBL" id="AZHE01000007">
    <property type="protein sequence ID" value="KHN98483.1"/>
    <property type="molecule type" value="Genomic_DNA"/>
</dbReference>
<feature type="compositionally biased region" description="Acidic residues" evidence="1">
    <location>
        <begin position="205"/>
        <end position="218"/>
    </location>
</feature>
<reference evidence="2 3" key="1">
    <citation type="journal article" date="2014" name="Proc. Natl. Acad. Sci. U.S.A.">
        <title>Trajectory and genomic determinants of fungal-pathogen speciation and host adaptation.</title>
        <authorList>
            <person name="Hu X."/>
            <person name="Xiao G."/>
            <person name="Zheng P."/>
            <person name="Shang Y."/>
            <person name="Su Y."/>
            <person name="Zhang X."/>
            <person name="Liu X."/>
            <person name="Zhan S."/>
            <person name="St Leger R.J."/>
            <person name="Wang C."/>
        </authorList>
    </citation>
    <scope>NUCLEOTIDE SEQUENCE [LARGE SCALE GENOMIC DNA]</scope>
    <source>
        <strain evidence="2 3">ARSEF 1941</strain>
    </source>
</reference>
<feature type="compositionally biased region" description="Acidic residues" evidence="1">
    <location>
        <begin position="67"/>
        <end position="76"/>
    </location>
</feature>
<dbReference type="STRING" id="1081103.A0A0B2WWP0"/>
<keyword evidence="3" id="KW-1185">Reference proteome</keyword>
<feature type="compositionally biased region" description="Basic and acidic residues" evidence="1">
    <location>
        <begin position="55"/>
        <end position="66"/>
    </location>
</feature>
<evidence type="ECO:0000313" key="2">
    <source>
        <dbReference type="EMBL" id="KHN98483.1"/>
    </source>
</evidence>
<dbReference type="RefSeq" id="XP_040679549.1">
    <property type="nucleotide sequence ID" value="XM_040822406.1"/>
</dbReference>
<organism evidence="2 3">
    <name type="scientific">Metarhizium album (strain ARSEF 1941)</name>
    <dbReference type="NCBI Taxonomy" id="1081103"/>
    <lineage>
        <taxon>Eukaryota</taxon>
        <taxon>Fungi</taxon>
        <taxon>Dikarya</taxon>
        <taxon>Ascomycota</taxon>
        <taxon>Pezizomycotina</taxon>
        <taxon>Sordariomycetes</taxon>
        <taxon>Hypocreomycetidae</taxon>
        <taxon>Hypocreales</taxon>
        <taxon>Clavicipitaceae</taxon>
        <taxon>Metarhizium</taxon>
    </lineage>
</organism>
<feature type="region of interest" description="Disordered" evidence="1">
    <location>
        <begin position="205"/>
        <end position="243"/>
    </location>
</feature>
<dbReference type="GeneID" id="63738062"/>
<dbReference type="HOGENOM" id="CLU_618318_0_0_1"/>
<accession>A0A0B2WWP0</accession>
<evidence type="ECO:0000256" key="1">
    <source>
        <dbReference type="SAM" id="MobiDB-lite"/>
    </source>
</evidence>
<dbReference type="PANTHER" id="PTHR42085">
    <property type="entry name" value="F-BOX DOMAIN-CONTAINING PROTEIN"/>
    <property type="match status" value="1"/>
</dbReference>
<feature type="compositionally biased region" description="Basic and acidic residues" evidence="1">
    <location>
        <begin position="77"/>
        <end position="87"/>
    </location>
</feature>
<feature type="region of interest" description="Disordered" evidence="1">
    <location>
        <begin position="24"/>
        <end position="97"/>
    </location>
</feature>
<evidence type="ECO:0000313" key="3">
    <source>
        <dbReference type="Proteomes" id="UP000030816"/>
    </source>
</evidence>
<protein>
    <submittedName>
        <fullName evidence="2">Uncharacterized protein</fullName>
    </submittedName>
</protein>
<proteinExistence type="predicted"/>
<gene>
    <name evidence="2" type="ORF">MAM_03607</name>
</gene>
<dbReference type="OrthoDB" id="5413827at2759"/>
<sequence>MTPIELQPGLVGATQEAMLMQRLSSEPLAINSTKDENARPGGVSARAPVPQIPHPLDDGGSFHEDTSVDSEPEDEESARPESIHEKPAAGVGKAPDQQHTLQRLSALHRLPAEIRLAIYKILLVSSSPIRVHSGWRCVFKRQSLGIPTSILRTCQRVYDEAVGVLYGANVFLYKLRDHVSSVTDVDRLAHIDDADAVFPINGEADGDYDAEDEDDPEWREETSSRNTSRRRTTRRRGSRATDTEGDINIQKHALLFRHIVVEAERNRSVERTKKLMANALSIFNYRDMGDRRQVFNIHTLTIRVTPEWEPPKGEEGSGHYTFVDFFNRESPVMKAVQGIHCQFLLVDLMGCCRYGDAYDGRELKIDMRHLRLKNEVNRIIVDRWKGDRVMQVGRVRRAKMALHALATLEQRVAATCEECLEQTGRGDEWDDFTVMELDDEGAG</sequence>
<name>A0A0B2WWP0_METAS</name>
<feature type="compositionally biased region" description="Basic residues" evidence="1">
    <location>
        <begin position="227"/>
        <end position="238"/>
    </location>
</feature>
<dbReference type="Proteomes" id="UP000030816">
    <property type="component" value="Unassembled WGS sequence"/>
</dbReference>
<dbReference type="AlphaFoldDB" id="A0A0B2WWP0"/>
<dbReference type="PANTHER" id="PTHR42085:SF2">
    <property type="entry name" value="F-BOX DOMAIN-CONTAINING PROTEIN"/>
    <property type="match status" value="1"/>
</dbReference>
<comment type="caution">
    <text evidence="2">The sequence shown here is derived from an EMBL/GenBank/DDBJ whole genome shotgun (WGS) entry which is preliminary data.</text>
</comment>
<dbReference type="InterPro" id="IPR038883">
    <property type="entry name" value="AN11006-like"/>
</dbReference>